<evidence type="ECO:0000256" key="8">
    <source>
        <dbReference type="ARBA" id="ARBA00022840"/>
    </source>
</evidence>
<comment type="similarity">
    <text evidence="2 14">Belongs to the Cob(I)alamin adenosyltransferase family.</text>
</comment>
<dbReference type="Gene3D" id="1.20.1200.10">
    <property type="entry name" value="Cobalamin adenosyltransferase-like"/>
    <property type="match status" value="1"/>
</dbReference>
<evidence type="ECO:0000256" key="13">
    <source>
        <dbReference type="ARBA" id="ARBA00048692"/>
    </source>
</evidence>
<dbReference type="InterPro" id="IPR036451">
    <property type="entry name" value="CblAdoTrfase-like_sf"/>
</dbReference>
<evidence type="ECO:0000256" key="12">
    <source>
        <dbReference type="ARBA" id="ARBA00048555"/>
    </source>
</evidence>
<dbReference type="InterPro" id="IPR029499">
    <property type="entry name" value="PduO-typ"/>
</dbReference>
<protein>
    <recommendedName>
        <fullName evidence="4 14">Corrinoid adenosyltransferase</fullName>
        <ecNumber evidence="3 14">2.5.1.17</ecNumber>
    </recommendedName>
    <alternativeName>
        <fullName evidence="9 14">Cob(II)alamin adenosyltransferase</fullName>
    </alternativeName>
    <alternativeName>
        <fullName evidence="11 14">Cob(II)yrinic acid a,c-diamide adenosyltransferase</fullName>
    </alternativeName>
    <alternativeName>
        <fullName evidence="10 14">Cobinamide/cobalamin adenosyltransferase</fullName>
    </alternativeName>
</protein>
<evidence type="ECO:0000313" key="16">
    <source>
        <dbReference type="EMBL" id="MSV25372.1"/>
    </source>
</evidence>
<evidence type="ECO:0000256" key="5">
    <source>
        <dbReference type="ARBA" id="ARBA00022573"/>
    </source>
</evidence>
<evidence type="ECO:0000256" key="7">
    <source>
        <dbReference type="ARBA" id="ARBA00022741"/>
    </source>
</evidence>
<dbReference type="GO" id="GO:0005524">
    <property type="term" value="F:ATP binding"/>
    <property type="evidence" value="ECO:0007669"/>
    <property type="project" value="UniProtKB-UniRule"/>
</dbReference>
<keyword evidence="8 14" id="KW-0067">ATP-binding</keyword>
<evidence type="ECO:0000256" key="14">
    <source>
        <dbReference type="RuleBase" id="RU366026"/>
    </source>
</evidence>
<evidence type="ECO:0000256" key="11">
    <source>
        <dbReference type="ARBA" id="ARBA00033354"/>
    </source>
</evidence>
<dbReference type="EC" id="2.5.1.17" evidence="3 14"/>
<dbReference type="NCBIfam" id="TIGR00636">
    <property type="entry name" value="PduO_Nterm"/>
    <property type="match status" value="1"/>
</dbReference>
<comment type="catalytic activity">
    <reaction evidence="12 14">
        <text>2 cob(II)yrinate a,c diamide + reduced [electron-transfer flavoprotein] + 2 ATP = 2 adenosylcob(III)yrinate a,c-diamide + 2 triphosphate + oxidized [electron-transfer flavoprotein] + 3 H(+)</text>
        <dbReference type="Rhea" id="RHEA:11528"/>
        <dbReference type="Rhea" id="RHEA-COMP:10685"/>
        <dbReference type="Rhea" id="RHEA-COMP:10686"/>
        <dbReference type="ChEBI" id="CHEBI:15378"/>
        <dbReference type="ChEBI" id="CHEBI:18036"/>
        <dbReference type="ChEBI" id="CHEBI:30616"/>
        <dbReference type="ChEBI" id="CHEBI:57692"/>
        <dbReference type="ChEBI" id="CHEBI:58307"/>
        <dbReference type="ChEBI" id="CHEBI:58503"/>
        <dbReference type="ChEBI" id="CHEBI:58537"/>
        <dbReference type="EC" id="2.5.1.17"/>
    </reaction>
</comment>
<keyword evidence="17" id="KW-1185">Reference proteome</keyword>
<evidence type="ECO:0000256" key="9">
    <source>
        <dbReference type="ARBA" id="ARBA00031529"/>
    </source>
</evidence>
<evidence type="ECO:0000313" key="17">
    <source>
        <dbReference type="Proteomes" id="UP000430222"/>
    </source>
</evidence>
<keyword evidence="5 14" id="KW-0169">Cobalamin biosynthesis</keyword>
<evidence type="ECO:0000259" key="15">
    <source>
        <dbReference type="Pfam" id="PF01923"/>
    </source>
</evidence>
<dbReference type="InterPro" id="IPR016030">
    <property type="entry name" value="CblAdoTrfase-like"/>
</dbReference>
<dbReference type="PANTHER" id="PTHR12213:SF0">
    <property type="entry name" value="CORRINOID ADENOSYLTRANSFERASE MMAB"/>
    <property type="match status" value="1"/>
</dbReference>
<organism evidence="16 17">
    <name type="scientific">Selenomonas montiformis</name>
    <dbReference type="NCBI Taxonomy" id="2652285"/>
    <lineage>
        <taxon>Bacteria</taxon>
        <taxon>Bacillati</taxon>
        <taxon>Bacillota</taxon>
        <taxon>Negativicutes</taxon>
        <taxon>Selenomonadales</taxon>
        <taxon>Selenomonadaceae</taxon>
        <taxon>Selenomonas</taxon>
    </lineage>
</organism>
<proteinExistence type="inferred from homology"/>
<dbReference type="Proteomes" id="UP000430222">
    <property type="component" value="Unassembled WGS sequence"/>
</dbReference>
<dbReference type="GO" id="GO:0008817">
    <property type="term" value="F:corrinoid adenosyltransferase activity"/>
    <property type="evidence" value="ECO:0007669"/>
    <property type="project" value="UniProtKB-UniRule"/>
</dbReference>
<gene>
    <name evidence="16" type="ORF">FYJ78_09335</name>
</gene>
<dbReference type="EMBL" id="VUNL01000010">
    <property type="protein sequence ID" value="MSV25372.1"/>
    <property type="molecule type" value="Genomic_DNA"/>
</dbReference>
<feature type="domain" description="Cobalamin adenosyltransferase-like" evidence="15">
    <location>
        <begin position="4"/>
        <end position="161"/>
    </location>
</feature>
<reference evidence="16 17" key="1">
    <citation type="submission" date="2019-08" db="EMBL/GenBank/DDBJ databases">
        <title>In-depth cultivation of the pig gut microbiome towards novel bacterial diversity and tailored functional studies.</title>
        <authorList>
            <person name="Wylensek D."/>
            <person name="Hitch T.C.A."/>
            <person name="Clavel T."/>
        </authorList>
    </citation>
    <scope>NUCLEOTIDE SEQUENCE [LARGE SCALE GENOMIC DNA]</scope>
    <source>
        <strain evidence="17">WCA-380-WT-3B3</strain>
    </source>
</reference>
<evidence type="ECO:0000256" key="10">
    <source>
        <dbReference type="ARBA" id="ARBA00033334"/>
    </source>
</evidence>
<comment type="pathway">
    <text evidence="1 14">Cofactor biosynthesis; adenosylcobalamin biosynthesis; adenosylcobalamin from cob(II)yrinate a,c-diamide: step 2/7.</text>
</comment>
<sequence length="164" mass="18219">MSVTTKTGDGGKTSLYTGERVDKGSLRVETYGTIDEVGSALAMARAFSARPEIQEQIYVLQKELTLLMADFASLGSSPRITEEHIRSIEQRIDDAEATLPPIKVFLVPGDTKAGAMLDLARATARRAERCACRLAAEEEVADTDRRFLNRISDYCFLLMRLEER</sequence>
<dbReference type="GO" id="GO:0009236">
    <property type="term" value="P:cobalamin biosynthetic process"/>
    <property type="evidence" value="ECO:0007669"/>
    <property type="project" value="UniProtKB-UniRule"/>
</dbReference>
<comment type="catalytic activity">
    <reaction evidence="13 14">
        <text>2 cob(II)alamin + reduced [electron-transfer flavoprotein] + 2 ATP = 2 adenosylcob(III)alamin + 2 triphosphate + oxidized [electron-transfer flavoprotein] + 3 H(+)</text>
        <dbReference type="Rhea" id="RHEA:28671"/>
        <dbReference type="Rhea" id="RHEA-COMP:10685"/>
        <dbReference type="Rhea" id="RHEA-COMP:10686"/>
        <dbReference type="ChEBI" id="CHEBI:15378"/>
        <dbReference type="ChEBI" id="CHEBI:16304"/>
        <dbReference type="ChEBI" id="CHEBI:18036"/>
        <dbReference type="ChEBI" id="CHEBI:18408"/>
        <dbReference type="ChEBI" id="CHEBI:30616"/>
        <dbReference type="ChEBI" id="CHEBI:57692"/>
        <dbReference type="ChEBI" id="CHEBI:58307"/>
        <dbReference type="EC" id="2.5.1.17"/>
    </reaction>
</comment>
<evidence type="ECO:0000256" key="6">
    <source>
        <dbReference type="ARBA" id="ARBA00022679"/>
    </source>
</evidence>
<comment type="caution">
    <text evidence="16">The sequence shown here is derived from an EMBL/GenBank/DDBJ whole genome shotgun (WGS) entry which is preliminary data.</text>
</comment>
<name>A0A6I2V1P3_9FIRM</name>
<evidence type="ECO:0000256" key="4">
    <source>
        <dbReference type="ARBA" id="ARBA00020963"/>
    </source>
</evidence>
<dbReference type="AlphaFoldDB" id="A0A6I2V1P3"/>
<accession>A0A6I2V1P3</accession>
<dbReference type="PANTHER" id="PTHR12213">
    <property type="entry name" value="CORRINOID ADENOSYLTRANSFERASE"/>
    <property type="match status" value="1"/>
</dbReference>
<keyword evidence="7 14" id="KW-0547">Nucleotide-binding</keyword>
<keyword evidence="6 14" id="KW-0808">Transferase</keyword>
<dbReference type="UniPathway" id="UPA00148">
    <property type="reaction ID" value="UER00233"/>
</dbReference>
<evidence type="ECO:0000256" key="3">
    <source>
        <dbReference type="ARBA" id="ARBA00012454"/>
    </source>
</evidence>
<dbReference type="Pfam" id="PF01923">
    <property type="entry name" value="Cob_adeno_trans"/>
    <property type="match status" value="1"/>
</dbReference>
<evidence type="ECO:0000256" key="1">
    <source>
        <dbReference type="ARBA" id="ARBA00005121"/>
    </source>
</evidence>
<dbReference type="SUPFAM" id="SSF89028">
    <property type="entry name" value="Cobalamin adenosyltransferase-like"/>
    <property type="match status" value="1"/>
</dbReference>
<evidence type="ECO:0000256" key="2">
    <source>
        <dbReference type="ARBA" id="ARBA00007487"/>
    </source>
</evidence>
<dbReference type="RefSeq" id="WP_154621133.1">
    <property type="nucleotide sequence ID" value="NZ_CBCTNG010000002.1"/>
</dbReference>